<dbReference type="SUPFAM" id="SSF46785">
    <property type="entry name" value="Winged helix' DNA-binding domain"/>
    <property type="match status" value="1"/>
</dbReference>
<dbReference type="RefSeq" id="WP_154433631.1">
    <property type="nucleotide sequence ID" value="NZ_VUNC01000001.1"/>
</dbReference>
<dbReference type="InterPro" id="IPR036388">
    <property type="entry name" value="WH-like_DNA-bd_sf"/>
</dbReference>
<dbReference type="Proteomes" id="UP000469325">
    <property type="component" value="Unassembled WGS sequence"/>
</dbReference>
<dbReference type="InterPro" id="IPR036390">
    <property type="entry name" value="WH_DNA-bd_sf"/>
</dbReference>
<feature type="domain" description="HTH deoR-type" evidence="4">
    <location>
        <begin position="8"/>
        <end position="63"/>
    </location>
</feature>
<dbReference type="PANTHER" id="PTHR30363">
    <property type="entry name" value="HTH-TYPE TRANSCRIPTIONAL REGULATOR SRLR-RELATED"/>
    <property type="match status" value="1"/>
</dbReference>
<dbReference type="AlphaFoldDB" id="A0A6N7XQZ9"/>
<keyword evidence="6" id="KW-1185">Reference proteome</keyword>
<dbReference type="PROSITE" id="PS00894">
    <property type="entry name" value="HTH_DEOR_1"/>
    <property type="match status" value="1"/>
</dbReference>
<evidence type="ECO:0000256" key="3">
    <source>
        <dbReference type="ARBA" id="ARBA00023163"/>
    </source>
</evidence>
<keyword evidence="2" id="KW-0238">DNA-binding</keyword>
<evidence type="ECO:0000256" key="2">
    <source>
        <dbReference type="ARBA" id="ARBA00023125"/>
    </source>
</evidence>
<proteinExistence type="predicted"/>
<evidence type="ECO:0000256" key="1">
    <source>
        <dbReference type="ARBA" id="ARBA00023015"/>
    </source>
</evidence>
<dbReference type="PROSITE" id="PS51000">
    <property type="entry name" value="HTH_DEOR_2"/>
    <property type="match status" value="1"/>
</dbReference>
<evidence type="ECO:0000313" key="6">
    <source>
        <dbReference type="Proteomes" id="UP000469325"/>
    </source>
</evidence>
<accession>A0A6N7XQZ9</accession>
<dbReference type="InterPro" id="IPR018356">
    <property type="entry name" value="Tscrpt_reg_HTH_DeoR_CS"/>
</dbReference>
<dbReference type="PANTHER" id="PTHR30363:SF44">
    <property type="entry name" value="AGA OPERON TRANSCRIPTIONAL REPRESSOR-RELATED"/>
    <property type="match status" value="1"/>
</dbReference>
<dbReference type="PRINTS" id="PR00037">
    <property type="entry name" value="HTHLACR"/>
</dbReference>
<sequence length="260" mass="27976">MRRSESFVMKRREDIVRLLEERGRMDVTDLAERFGVSPLTIRRDLDYLESRQLVSHQYGSATLVNTLGRPSGSRRVMAKRAIARRAAGFVEDGDAVFVNASSTALDVVNHIEAEDVSVITNNSKVMLLQGPLKPTVLLTGGEAVPPRASLTGQLALDTIGRFTATKCFIGCSGISARVGLTSNTAPEPTVDALMLARSRAHFVLLDSDKIGVECTYAFGTAADAGTVITDDGATDEQVEELLSAGVREVIRVPLELGQEG</sequence>
<gene>
    <name evidence="5" type="ORF">FYJ68_02035</name>
</gene>
<dbReference type="InterPro" id="IPR001034">
    <property type="entry name" value="DeoR_HTH"/>
</dbReference>
<name>A0A6N7XQZ9_9ACTN</name>
<dbReference type="InterPro" id="IPR050313">
    <property type="entry name" value="Carb_Metab_HTH_regulators"/>
</dbReference>
<keyword evidence="3" id="KW-0804">Transcription</keyword>
<dbReference type="SMART" id="SM01134">
    <property type="entry name" value="DeoRC"/>
    <property type="match status" value="1"/>
</dbReference>
<dbReference type="GO" id="GO:0003677">
    <property type="term" value="F:DNA binding"/>
    <property type="evidence" value="ECO:0007669"/>
    <property type="project" value="UniProtKB-KW"/>
</dbReference>
<evidence type="ECO:0000259" key="4">
    <source>
        <dbReference type="PROSITE" id="PS51000"/>
    </source>
</evidence>
<dbReference type="EMBL" id="VUNC01000001">
    <property type="protein sequence ID" value="MST71891.1"/>
    <property type="molecule type" value="Genomic_DNA"/>
</dbReference>
<protein>
    <submittedName>
        <fullName evidence="5">DeoR/GlpR transcriptional regulator</fullName>
    </submittedName>
</protein>
<dbReference type="Gene3D" id="1.10.10.10">
    <property type="entry name" value="Winged helix-like DNA-binding domain superfamily/Winged helix DNA-binding domain"/>
    <property type="match status" value="1"/>
</dbReference>
<dbReference type="SMART" id="SM00420">
    <property type="entry name" value="HTH_DEOR"/>
    <property type="match status" value="1"/>
</dbReference>
<dbReference type="InterPro" id="IPR037171">
    <property type="entry name" value="NagB/RpiA_transferase-like"/>
</dbReference>
<reference evidence="5 6" key="1">
    <citation type="submission" date="2019-08" db="EMBL/GenBank/DDBJ databases">
        <title>In-depth cultivation of the pig gut microbiome towards novel bacterial diversity and tailored functional studies.</title>
        <authorList>
            <person name="Wylensek D."/>
            <person name="Hitch T.C.A."/>
            <person name="Clavel T."/>
        </authorList>
    </citation>
    <scope>NUCLEOTIDE SEQUENCE [LARGE SCALE GENOMIC DNA]</scope>
    <source>
        <strain evidence="5 6">CA-Schmier-601-WT-1</strain>
    </source>
</reference>
<dbReference type="Pfam" id="PF00455">
    <property type="entry name" value="DeoRC"/>
    <property type="match status" value="1"/>
</dbReference>
<comment type="caution">
    <text evidence="5">The sequence shown here is derived from an EMBL/GenBank/DDBJ whole genome shotgun (WGS) entry which is preliminary data.</text>
</comment>
<keyword evidence="1" id="KW-0805">Transcription regulation</keyword>
<dbReference type="InterPro" id="IPR014036">
    <property type="entry name" value="DeoR-like_C"/>
</dbReference>
<dbReference type="Pfam" id="PF08220">
    <property type="entry name" value="HTH_DeoR"/>
    <property type="match status" value="1"/>
</dbReference>
<dbReference type="GO" id="GO:0003700">
    <property type="term" value="F:DNA-binding transcription factor activity"/>
    <property type="evidence" value="ECO:0007669"/>
    <property type="project" value="InterPro"/>
</dbReference>
<organism evidence="5 6">
    <name type="scientific">Olsenella porci</name>
    <dbReference type="NCBI Taxonomy" id="2652279"/>
    <lineage>
        <taxon>Bacteria</taxon>
        <taxon>Bacillati</taxon>
        <taxon>Actinomycetota</taxon>
        <taxon>Coriobacteriia</taxon>
        <taxon>Coriobacteriales</taxon>
        <taxon>Atopobiaceae</taxon>
        <taxon>Olsenella</taxon>
    </lineage>
</organism>
<evidence type="ECO:0000313" key="5">
    <source>
        <dbReference type="EMBL" id="MST71891.1"/>
    </source>
</evidence>
<dbReference type="SUPFAM" id="SSF100950">
    <property type="entry name" value="NagB/RpiA/CoA transferase-like"/>
    <property type="match status" value="1"/>
</dbReference>